<comment type="caution">
    <text evidence="2">The sequence shown here is derived from an EMBL/GenBank/DDBJ whole genome shotgun (WGS) entry which is preliminary data.</text>
</comment>
<evidence type="ECO:0000256" key="1">
    <source>
        <dbReference type="ARBA" id="ARBA00023002"/>
    </source>
</evidence>
<evidence type="ECO:0000313" key="2">
    <source>
        <dbReference type="EMBL" id="EJW76732.1"/>
    </source>
</evidence>
<name>J9EI79_WUCBA</name>
<dbReference type="PANTHER" id="PTHR43313">
    <property type="entry name" value="SHORT-CHAIN DEHYDROGENASE/REDUCTASE FAMILY 9C"/>
    <property type="match status" value="1"/>
</dbReference>
<dbReference type="InterPro" id="IPR020904">
    <property type="entry name" value="Sc_DH/Rdtase_CS"/>
</dbReference>
<dbReference type="PROSITE" id="PS00061">
    <property type="entry name" value="ADH_SHORT"/>
    <property type="match status" value="1"/>
</dbReference>
<dbReference type="PANTHER" id="PTHR43313:SF1">
    <property type="entry name" value="3BETA-HYDROXYSTEROID DEHYDROGENASE DHS-16"/>
    <property type="match status" value="1"/>
</dbReference>
<dbReference type="InterPro" id="IPR036291">
    <property type="entry name" value="NAD(P)-bd_dom_sf"/>
</dbReference>
<feature type="non-terminal residue" evidence="2">
    <location>
        <position position="1"/>
    </location>
</feature>
<reference evidence="3" key="1">
    <citation type="submission" date="2012-08" db="EMBL/GenBank/DDBJ databases">
        <title>The Genome Sequence of Wuchereria bancrofti.</title>
        <authorList>
            <person name="Nutman T.B."/>
            <person name="Fink D.L."/>
            <person name="Russ C."/>
            <person name="Young S."/>
            <person name="Zeng Q."/>
            <person name="Koehrsen M."/>
            <person name="Alvarado L."/>
            <person name="Berlin A."/>
            <person name="Chapman S.B."/>
            <person name="Chen Z."/>
            <person name="Freedman E."/>
            <person name="Gellesch M."/>
            <person name="Goldberg J."/>
            <person name="Griggs A."/>
            <person name="Gujja S."/>
            <person name="Heilman E.R."/>
            <person name="Heiman D."/>
            <person name="Hepburn T."/>
            <person name="Howarth C."/>
            <person name="Jen D."/>
            <person name="Larson L."/>
            <person name="Lewis B."/>
            <person name="Mehta T."/>
            <person name="Park D."/>
            <person name="Pearson M."/>
            <person name="Roberts A."/>
            <person name="Saif S."/>
            <person name="Shea T."/>
            <person name="Shenoy N."/>
            <person name="Sisk P."/>
            <person name="Stolte C."/>
            <person name="Sykes S."/>
            <person name="Walk T."/>
            <person name="White J."/>
            <person name="Yandava C."/>
            <person name="Haas B."/>
            <person name="Henn M.R."/>
            <person name="Nusbaum C."/>
            <person name="Birren B."/>
        </authorList>
    </citation>
    <scope>NUCLEOTIDE SEQUENCE [LARGE SCALE GENOMIC DNA]</scope>
    <source>
        <strain evidence="3">NA</strain>
    </source>
</reference>
<sequence>FFMLWPLFYDDFLTVNDYKDVWEVNTCGVIRVTQTFRDLIKKSRGRIVICTSATTLFPKSSHGPYSCSKFAVQAYCIIIRHELQSYGVDVIEIMPGCFETGINDIQEFWKSTDTVWYRASQELRDEYGHNYNEKVKAYAADLKKKIVALDTTWVIDSYYEAIVAKRPKLLYRVGWDMLLKFYPYSFLPVHLQVHVMKLLLYLSGAPLPAIVTKNAHAESLKEKNN</sequence>
<dbReference type="SUPFAM" id="SSF51735">
    <property type="entry name" value="NAD(P)-binding Rossmann-fold domains"/>
    <property type="match status" value="1"/>
</dbReference>
<dbReference type="Gene3D" id="3.40.50.720">
    <property type="entry name" value="NAD(P)-binding Rossmann-like Domain"/>
    <property type="match status" value="1"/>
</dbReference>
<proteinExistence type="predicted"/>
<organism evidence="2 3">
    <name type="scientific">Wuchereria bancrofti</name>
    <dbReference type="NCBI Taxonomy" id="6293"/>
    <lineage>
        <taxon>Eukaryota</taxon>
        <taxon>Metazoa</taxon>
        <taxon>Ecdysozoa</taxon>
        <taxon>Nematoda</taxon>
        <taxon>Chromadorea</taxon>
        <taxon>Rhabditida</taxon>
        <taxon>Spirurina</taxon>
        <taxon>Spiruromorpha</taxon>
        <taxon>Filarioidea</taxon>
        <taxon>Onchocercidae</taxon>
        <taxon>Wuchereria</taxon>
    </lineage>
</organism>
<dbReference type="GO" id="GO:0016491">
    <property type="term" value="F:oxidoreductase activity"/>
    <property type="evidence" value="ECO:0007669"/>
    <property type="project" value="UniProtKB-KW"/>
</dbReference>
<protein>
    <submittedName>
        <fullName evidence="2">Oxidoreductase</fullName>
    </submittedName>
</protein>
<dbReference type="EMBL" id="ADBV01008691">
    <property type="protein sequence ID" value="EJW76732.1"/>
    <property type="molecule type" value="Genomic_DNA"/>
</dbReference>
<evidence type="ECO:0000313" key="3">
    <source>
        <dbReference type="Proteomes" id="UP000004810"/>
    </source>
</evidence>
<dbReference type="Pfam" id="PF00106">
    <property type="entry name" value="adh_short"/>
    <property type="match status" value="1"/>
</dbReference>
<keyword evidence="1" id="KW-0560">Oxidoreductase</keyword>
<dbReference type="InterPro" id="IPR002347">
    <property type="entry name" value="SDR_fam"/>
</dbReference>
<dbReference type="GO" id="GO:0008202">
    <property type="term" value="P:steroid metabolic process"/>
    <property type="evidence" value="ECO:0007669"/>
    <property type="project" value="TreeGrafter"/>
</dbReference>
<dbReference type="AlphaFoldDB" id="J9EI79"/>
<accession>J9EI79</accession>
<dbReference type="Proteomes" id="UP000004810">
    <property type="component" value="Unassembled WGS sequence"/>
</dbReference>
<gene>
    <name evidence="2" type="ORF">WUBG_12357</name>
</gene>